<evidence type="ECO:0000256" key="2">
    <source>
        <dbReference type="ARBA" id="ARBA00022737"/>
    </source>
</evidence>
<name>A0A0M3J1A1_ANISI</name>
<protein>
    <submittedName>
        <fullName evidence="6">Putative wd-repeat protein (inferred by orthology to a S. mansoni protein)</fullName>
    </submittedName>
</protein>
<dbReference type="InterPro" id="IPR042234">
    <property type="entry name" value="WDFY1/WDFY2"/>
</dbReference>
<dbReference type="Gene3D" id="2.130.10.10">
    <property type="entry name" value="YVTN repeat-like/Quinoprotein amine dehydrogenase"/>
    <property type="match status" value="2"/>
</dbReference>
<dbReference type="OrthoDB" id="63070at2759"/>
<dbReference type="PROSITE" id="PS50294">
    <property type="entry name" value="WD_REPEATS_REGION"/>
    <property type="match status" value="1"/>
</dbReference>
<keyword evidence="1 3" id="KW-0853">WD repeat</keyword>
<evidence type="ECO:0000256" key="1">
    <source>
        <dbReference type="ARBA" id="ARBA00022574"/>
    </source>
</evidence>
<keyword evidence="2" id="KW-0677">Repeat</keyword>
<dbReference type="Proteomes" id="UP000267096">
    <property type="component" value="Unassembled WGS sequence"/>
</dbReference>
<dbReference type="AlphaFoldDB" id="A0A0M3J1A1"/>
<dbReference type="InterPro" id="IPR015943">
    <property type="entry name" value="WD40/YVTN_repeat-like_dom_sf"/>
</dbReference>
<evidence type="ECO:0000256" key="3">
    <source>
        <dbReference type="PROSITE-ProRule" id="PRU00221"/>
    </source>
</evidence>
<dbReference type="WBParaSite" id="ASIM_0000129701-mRNA-1">
    <property type="protein sequence ID" value="ASIM_0000129701-mRNA-1"/>
    <property type="gene ID" value="ASIM_0000129701"/>
</dbReference>
<dbReference type="SUPFAM" id="SSF50978">
    <property type="entry name" value="WD40 repeat-like"/>
    <property type="match status" value="1"/>
</dbReference>
<dbReference type="InterPro" id="IPR001680">
    <property type="entry name" value="WD40_rpt"/>
</dbReference>
<accession>A0A0M3J1A1</accession>
<dbReference type="PANTHER" id="PTHR46189:SF1">
    <property type="entry name" value="LD41958P"/>
    <property type="match status" value="1"/>
</dbReference>
<evidence type="ECO:0000313" key="6">
    <source>
        <dbReference type="WBParaSite" id="ASIM_0000129701-mRNA-1"/>
    </source>
</evidence>
<proteinExistence type="predicted"/>
<sequence length="320" mass="35607">MAAVINARPGSSTPTSMGDAKPVLLHKIEGQVARVNAIFLLTKEDGVITISDDRSICIWLKRDNGQFWPSVNHFMPFAPTALCFTEQTLKLLVGLTNGTLYEFTVAEDMNSISETRNWDVHTITVTAVLFSIQAELIFSCSKDKSLVWHCSETSVKLGTYLCESSCMALQFDAASKFMFLGDGGGNINLLRLNDAEAQFVTKLSAHTGSITSLEWDCARQMLFSASTDHLVIMWDIGGKKGQAFELNAHDAKLSCLAYADGANRLFSADENGTLVCWDMKAKRIETPEWKTSDNCQLCDAPFFWNIRAMWDRKVFISLHM</sequence>
<evidence type="ECO:0000313" key="4">
    <source>
        <dbReference type="EMBL" id="VDK18497.1"/>
    </source>
</evidence>
<organism evidence="6">
    <name type="scientific">Anisakis simplex</name>
    <name type="common">Herring worm</name>
    <dbReference type="NCBI Taxonomy" id="6269"/>
    <lineage>
        <taxon>Eukaryota</taxon>
        <taxon>Metazoa</taxon>
        <taxon>Ecdysozoa</taxon>
        <taxon>Nematoda</taxon>
        <taxon>Chromadorea</taxon>
        <taxon>Rhabditida</taxon>
        <taxon>Spirurina</taxon>
        <taxon>Ascaridomorpha</taxon>
        <taxon>Ascaridoidea</taxon>
        <taxon>Anisakidae</taxon>
        <taxon>Anisakis</taxon>
        <taxon>Anisakis simplex complex</taxon>
    </lineage>
</organism>
<dbReference type="InterPro" id="IPR019775">
    <property type="entry name" value="WD40_repeat_CS"/>
</dbReference>
<dbReference type="EMBL" id="UYRR01001132">
    <property type="protein sequence ID" value="VDK18497.1"/>
    <property type="molecule type" value="Genomic_DNA"/>
</dbReference>
<feature type="repeat" description="WD" evidence="3">
    <location>
        <begin position="246"/>
        <end position="287"/>
    </location>
</feature>
<reference evidence="4 5" key="2">
    <citation type="submission" date="2018-11" db="EMBL/GenBank/DDBJ databases">
        <authorList>
            <consortium name="Pathogen Informatics"/>
        </authorList>
    </citation>
    <scope>NUCLEOTIDE SEQUENCE [LARGE SCALE GENOMIC DNA]</scope>
</reference>
<dbReference type="Pfam" id="PF00400">
    <property type="entry name" value="WD40"/>
    <property type="match status" value="3"/>
</dbReference>
<feature type="repeat" description="WD" evidence="3">
    <location>
        <begin position="203"/>
        <end position="236"/>
    </location>
</feature>
<dbReference type="PROSITE" id="PS50082">
    <property type="entry name" value="WD_REPEATS_2"/>
    <property type="match status" value="2"/>
</dbReference>
<evidence type="ECO:0000313" key="5">
    <source>
        <dbReference type="Proteomes" id="UP000267096"/>
    </source>
</evidence>
<dbReference type="PANTHER" id="PTHR46189">
    <property type="entry name" value="LD41958P"/>
    <property type="match status" value="1"/>
</dbReference>
<dbReference type="SMART" id="SM00320">
    <property type="entry name" value="WD40"/>
    <property type="match status" value="4"/>
</dbReference>
<dbReference type="GO" id="GO:0005769">
    <property type="term" value="C:early endosome"/>
    <property type="evidence" value="ECO:0007669"/>
    <property type="project" value="TreeGrafter"/>
</dbReference>
<keyword evidence="5" id="KW-1185">Reference proteome</keyword>
<dbReference type="InterPro" id="IPR036322">
    <property type="entry name" value="WD40_repeat_dom_sf"/>
</dbReference>
<gene>
    <name evidence="4" type="ORF">ASIM_LOCUS1183</name>
</gene>
<dbReference type="PROSITE" id="PS00678">
    <property type="entry name" value="WD_REPEATS_1"/>
    <property type="match status" value="1"/>
</dbReference>
<reference evidence="6" key="1">
    <citation type="submission" date="2017-02" db="UniProtKB">
        <authorList>
            <consortium name="WormBaseParasite"/>
        </authorList>
    </citation>
    <scope>IDENTIFICATION</scope>
</reference>